<proteinExistence type="predicted"/>
<dbReference type="InterPro" id="IPR050248">
    <property type="entry name" value="Polysacc_deacetylase_ArnD"/>
</dbReference>
<dbReference type="InterPro" id="IPR011330">
    <property type="entry name" value="Glyco_hydro/deAcase_b/a-brl"/>
</dbReference>
<dbReference type="PANTHER" id="PTHR10587:SF137">
    <property type="entry name" value="4-DEOXY-4-FORMAMIDO-L-ARABINOSE-PHOSPHOUNDECAPRENOL DEFORMYLASE ARND-RELATED"/>
    <property type="match status" value="1"/>
</dbReference>
<dbReference type="Proteomes" id="UP000321805">
    <property type="component" value="Chromosome"/>
</dbReference>
<dbReference type="InterPro" id="IPR002509">
    <property type="entry name" value="NODB_dom"/>
</dbReference>
<evidence type="ECO:0000313" key="3">
    <source>
        <dbReference type="Proteomes" id="UP000321805"/>
    </source>
</evidence>
<dbReference type="SUPFAM" id="SSF88713">
    <property type="entry name" value="Glycoside hydrolase/deacetylase"/>
    <property type="match status" value="1"/>
</dbReference>
<dbReference type="PANTHER" id="PTHR10587">
    <property type="entry name" value="GLYCOSYL TRANSFERASE-RELATED"/>
    <property type="match status" value="1"/>
</dbReference>
<reference evidence="2 3" key="1">
    <citation type="journal article" date="2018" name="J. Microbiol.">
        <title>Baekduia soli gen. nov., sp. nov., a novel bacterium isolated from the soil of Baekdu Mountain and proposal of a novel family name, Baekduiaceae fam. nov.</title>
        <authorList>
            <person name="An D.S."/>
            <person name="Siddiqi M.Z."/>
            <person name="Kim K.H."/>
            <person name="Yu H.S."/>
            <person name="Im W.T."/>
        </authorList>
    </citation>
    <scope>NUCLEOTIDE SEQUENCE [LARGE SCALE GENOMIC DNA]</scope>
    <source>
        <strain evidence="2 3">BR7-21</strain>
    </source>
</reference>
<organism evidence="2 3">
    <name type="scientific">Baekduia soli</name>
    <dbReference type="NCBI Taxonomy" id="496014"/>
    <lineage>
        <taxon>Bacteria</taxon>
        <taxon>Bacillati</taxon>
        <taxon>Actinomycetota</taxon>
        <taxon>Thermoleophilia</taxon>
        <taxon>Solirubrobacterales</taxon>
        <taxon>Baekduiaceae</taxon>
        <taxon>Baekduia</taxon>
    </lineage>
</organism>
<gene>
    <name evidence="2" type="ORF">FSW04_09575</name>
</gene>
<dbReference type="AlphaFoldDB" id="A0A5B8U571"/>
<dbReference type="CDD" id="cd10917">
    <property type="entry name" value="CE4_NodB_like_6s_7s"/>
    <property type="match status" value="1"/>
</dbReference>
<dbReference type="OrthoDB" id="9763050at2"/>
<protein>
    <submittedName>
        <fullName evidence="2">Polysaccharide deacetylase family protein</fullName>
    </submittedName>
</protein>
<dbReference type="EMBL" id="CP042430">
    <property type="protein sequence ID" value="QEC47792.1"/>
    <property type="molecule type" value="Genomic_DNA"/>
</dbReference>
<dbReference type="PROSITE" id="PS51677">
    <property type="entry name" value="NODB"/>
    <property type="match status" value="1"/>
</dbReference>
<accession>A0A5B8U571</accession>
<evidence type="ECO:0000259" key="1">
    <source>
        <dbReference type="PROSITE" id="PS51677"/>
    </source>
</evidence>
<dbReference type="KEGG" id="bsol:FSW04_09575"/>
<evidence type="ECO:0000313" key="2">
    <source>
        <dbReference type="EMBL" id="QEC47792.1"/>
    </source>
</evidence>
<sequence length="190" mass="20057">MGRLALTFDDGPDPRWTAAVLDALGAAGARATFFVLGPRVREHPGLVRRMLDEGHAVGVHADEHVRHTDLDAEAGDEDLARALRALGEAGVAPALWRTPWGVQAPWTAGLARRRGLRLVGWTADTHDWRGDDAPAMLQAIDGGLRDGAIVLAHDGLGPGSRRADCAQTVALIPAVVARARDLGLAVEALA</sequence>
<dbReference type="RefSeq" id="WP_146918650.1">
    <property type="nucleotide sequence ID" value="NZ_CP042430.1"/>
</dbReference>
<name>A0A5B8U571_9ACTN</name>
<dbReference type="GO" id="GO:0016810">
    <property type="term" value="F:hydrolase activity, acting on carbon-nitrogen (but not peptide) bonds"/>
    <property type="evidence" value="ECO:0007669"/>
    <property type="project" value="InterPro"/>
</dbReference>
<dbReference type="GO" id="GO:0005975">
    <property type="term" value="P:carbohydrate metabolic process"/>
    <property type="evidence" value="ECO:0007669"/>
    <property type="project" value="InterPro"/>
</dbReference>
<dbReference type="Pfam" id="PF01522">
    <property type="entry name" value="Polysacc_deac_1"/>
    <property type="match status" value="1"/>
</dbReference>
<keyword evidence="3" id="KW-1185">Reference proteome</keyword>
<dbReference type="Gene3D" id="3.20.20.370">
    <property type="entry name" value="Glycoside hydrolase/deacetylase"/>
    <property type="match status" value="1"/>
</dbReference>
<feature type="domain" description="NodB homology" evidence="1">
    <location>
        <begin position="2"/>
        <end position="187"/>
    </location>
</feature>